<dbReference type="EMBL" id="DS644550">
    <property type="protein sequence ID" value="EEC02120.1"/>
    <property type="molecule type" value="Genomic_DNA"/>
</dbReference>
<dbReference type="HOGENOM" id="CLU_2405657_0_0_1"/>
<reference evidence="1 3" key="1">
    <citation type="submission" date="2008-03" db="EMBL/GenBank/DDBJ databases">
        <title>Annotation of Ixodes scapularis.</title>
        <authorList>
            <consortium name="Ixodes scapularis Genome Project Consortium"/>
            <person name="Caler E."/>
            <person name="Hannick L.I."/>
            <person name="Bidwell S."/>
            <person name="Joardar V."/>
            <person name="Thiagarajan M."/>
            <person name="Amedeo P."/>
            <person name="Galinsky K.J."/>
            <person name="Schobel S."/>
            <person name="Inman J."/>
            <person name="Hostetler J."/>
            <person name="Miller J."/>
            <person name="Hammond M."/>
            <person name="Megy K."/>
            <person name="Lawson D."/>
            <person name="Kodira C."/>
            <person name="Sutton G."/>
            <person name="Meyer J."/>
            <person name="Hill C.A."/>
            <person name="Birren B."/>
            <person name="Nene V."/>
            <person name="Collins F."/>
            <person name="Alarcon-Chaidez F."/>
            <person name="Wikel S."/>
            <person name="Strausberg R."/>
        </authorList>
    </citation>
    <scope>NUCLEOTIDE SEQUENCE [LARGE SCALE GENOMIC DNA]</scope>
    <source>
        <strain evidence="3">Wikel</strain>
        <strain evidence="1">Wikel colony</strain>
    </source>
</reference>
<proteinExistence type="predicted"/>
<dbReference type="Proteomes" id="UP000001555">
    <property type="component" value="Unassembled WGS sequence"/>
</dbReference>
<dbReference type="VEuPathDB" id="VectorBase:ISCW016057"/>
<protein>
    <submittedName>
        <fullName evidence="1 2">Uncharacterized protein</fullName>
    </submittedName>
</protein>
<gene>
    <name evidence="1" type="ORF">IscW_ISCW016057</name>
</gene>
<dbReference type="EMBL" id="ABJB010847473">
    <property type="status" value="NOT_ANNOTATED_CDS"/>
    <property type="molecule type" value="Genomic_DNA"/>
</dbReference>
<sequence>TEAAFAATIAKTINDVIAGAKIVLQPTTRAKTSASYNGSHIFIETSYGKYFLPYPYQKLLKPLILILVFLSHFCQLYLQLSNIQVLLLTLNLI</sequence>
<dbReference type="InParanoid" id="B7P698"/>
<evidence type="ECO:0000313" key="1">
    <source>
        <dbReference type="EMBL" id="EEC02120.1"/>
    </source>
</evidence>
<evidence type="ECO:0000313" key="3">
    <source>
        <dbReference type="Proteomes" id="UP000001555"/>
    </source>
</evidence>
<dbReference type="EnsemblMetazoa" id="ISCW016057-RA">
    <property type="protein sequence ID" value="ISCW016057-PA"/>
    <property type="gene ID" value="ISCW016057"/>
</dbReference>
<organism>
    <name type="scientific">Ixodes scapularis</name>
    <name type="common">Black-legged tick</name>
    <name type="synonym">Deer tick</name>
    <dbReference type="NCBI Taxonomy" id="6945"/>
    <lineage>
        <taxon>Eukaryota</taxon>
        <taxon>Metazoa</taxon>
        <taxon>Ecdysozoa</taxon>
        <taxon>Arthropoda</taxon>
        <taxon>Chelicerata</taxon>
        <taxon>Arachnida</taxon>
        <taxon>Acari</taxon>
        <taxon>Parasitiformes</taxon>
        <taxon>Ixodida</taxon>
        <taxon>Ixodoidea</taxon>
        <taxon>Ixodidae</taxon>
        <taxon>Ixodinae</taxon>
        <taxon>Ixodes</taxon>
    </lineage>
</organism>
<dbReference type="EMBL" id="ABJB010901011">
    <property type="status" value="NOT_ANNOTATED_CDS"/>
    <property type="molecule type" value="Genomic_DNA"/>
</dbReference>
<evidence type="ECO:0000313" key="2">
    <source>
        <dbReference type="EnsemblMetazoa" id="ISCW016057-PA"/>
    </source>
</evidence>
<dbReference type="PaxDb" id="6945-B7P698"/>
<reference evidence="2" key="2">
    <citation type="submission" date="2020-05" db="UniProtKB">
        <authorList>
            <consortium name="EnsemblMetazoa"/>
        </authorList>
    </citation>
    <scope>IDENTIFICATION</scope>
    <source>
        <strain evidence="2">wikel</strain>
    </source>
</reference>
<accession>B7P698</accession>
<name>B7P698_IXOSC</name>
<dbReference type="EMBL" id="ABJB010306245">
    <property type="status" value="NOT_ANNOTATED_CDS"/>
    <property type="molecule type" value="Genomic_DNA"/>
</dbReference>
<feature type="non-terminal residue" evidence="1">
    <location>
        <position position="1"/>
    </location>
</feature>
<dbReference type="AlphaFoldDB" id="B7P698"/>
<keyword evidence="3" id="KW-1185">Reference proteome</keyword>